<dbReference type="InterPro" id="IPR012433">
    <property type="entry name" value="Imm11"/>
</dbReference>
<evidence type="ECO:0000259" key="1">
    <source>
        <dbReference type="Pfam" id="PF07791"/>
    </source>
</evidence>
<keyword evidence="3" id="KW-1185">Reference proteome</keyword>
<accession>A0ABY0TNB7</accession>
<protein>
    <recommendedName>
        <fullName evidence="1">Immunity MXAN-0049 protein domain-containing protein</fullName>
    </recommendedName>
</protein>
<comment type="caution">
    <text evidence="2">The sequence shown here is derived from an EMBL/GenBank/DDBJ whole genome shotgun (WGS) entry which is preliminary data.</text>
</comment>
<sequence length="203" mass="22755">MILSWKAPIYYNEKLIGSYAAEHGSYETVGSNFDYLSLLVGKPYPAGMDKPEVFFSCSKRKVLDYDCLWLLGDIPLVSPRLADFLVQSAGLDVELLTPKSITADGEDIGEIYYIMNAVEAIRAIDHSKSVAELSEEGSILYFNEIWLHDNAVGMRAIAREYDSGDLLISQELADSMIQNKFKGDNGLGFYIVNRLFNPYKKQA</sequence>
<evidence type="ECO:0000313" key="3">
    <source>
        <dbReference type="Proteomes" id="UP000198740"/>
    </source>
</evidence>
<dbReference type="Pfam" id="PF07791">
    <property type="entry name" value="Imm11"/>
    <property type="match status" value="1"/>
</dbReference>
<organism evidence="2 3">
    <name type="scientific">Pseudomonas grimontii</name>
    <dbReference type="NCBI Taxonomy" id="129847"/>
    <lineage>
        <taxon>Bacteria</taxon>
        <taxon>Pseudomonadati</taxon>
        <taxon>Pseudomonadota</taxon>
        <taxon>Gammaproteobacteria</taxon>
        <taxon>Pseudomonadales</taxon>
        <taxon>Pseudomonadaceae</taxon>
        <taxon>Pseudomonas</taxon>
    </lineage>
</organism>
<proteinExistence type="predicted"/>
<dbReference type="RefSeq" id="WP_090403217.1">
    <property type="nucleotide sequence ID" value="NZ_VFES01000026.1"/>
</dbReference>
<gene>
    <name evidence="2" type="ORF">SAMN04490186_3571</name>
</gene>
<evidence type="ECO:0000313" key="2">
    <source>
        <dbReference type="EMBL" id="SDR14061.1"/>
    </source>
</evidence>
<reference evidence="2 3" key="1">
    <citation type="submission" date="2016-10" db="EMBL/GenBank/DDBJ databases">
        <authorList>
            <person name="Varghese N."/>
            <person name="Submissions S."/>
        </authorList>
    </citation>
    <scope>NUCLEOTIDE SEQUENCE [LARGE SCALE GENOMIC DNA]</scope>
    <source>
        <strain evidence="2 3">BS2976</strain>
    </source>
</reference>
<name>A0ABY0TNB7_9PSED</name>
<feature type="domain" description="Immunity MXAN-0049 protein" evidence="1">
    <location>
        <begin position="44"/>
        <end position="183"/>
    </location>
</feature>
<dbReference type="EMBL" id="FNKM01000002">
    <property type="protein sequence ID" value="SDR14061.1"/>
    <property type="molecule type" value="Genomic_DNA"/>
</dbReference>
<dbReference type="Proteomes" id="UP000198740">
    <property type="component" value="Unassembled WGS sequence"/>
</dbReference>